<dbReference type="AlphaFoldDB" id="A0A974XIK1"/>
<evidence type="ECO:0000259" key="1">
    <source>
        <dbReference type="Pfam" id="PF01208"/>
    </source>
</evidence>
<dbReference type="KEGG" id="alka:J0B03_02825"/>
<proteinExistence type="predicted"/>
<evidence type="ECO:0000313" key="2">
    <source>
        <dbReference type="EMBL" id="QSX09018.1"/>
    </source>
</evidence>
<dbReference type="InterPro" id="IPR052024">
    <property type="entry name" value="Methanogen_methyltrans"/>
</dbReference>
<keyword evidence="3" id="KW-1185">Reference proteome</keyword>
<dbReference type="EMBL" id="CP071444">
    <property type="protein sequence ID" value="QSX09018.1"/>
    <property type="molecule type" value="Genomic_DNA"/>
</dbReference>
<sequence length="326" mass="37984">MLTIRQNLLETIKGGNPDRFVKQYEFMELIMEANMRKGVAPGEHLIPNDWGVYYSWPVGQLGGFPVHDEEHIVIKDIENWKEYVKAPEVIDDDESWAKAEAHAKAVDRNEKYCGVFVAPGLFEQCHHLMRMENALTAFYEYPDEMHELIDYLTEYELKLAEVLIRRVKPDLLFHHDDWGGQISTFLSPEMFEEFFLAPYKKIYGYYKDNGVELVVHHADNWAATLVPYMIEMGIDIWQGAMSTNNIPELIKQYGPQITFMGDLDSGKMDFPDWTPEIIREEVERSTRSCGKLYYIPCLTRGLGFSSFEGVYEKTNEEIDRMSKELF</sequence>
<dbReference type="RefSeq" id="WP_207300359.1">
    <property type="nucleotide sequence ID" value="NZ_CP071444.1"/>
</dbReference>
<feature type="domain" description="Uroporphyrinogen decarboxylase (URO-D)" evidence="1">
    <location>
        <begin position="106"/>
        <end position="287"/>
    </location>
</feature>
<reference evidence="2" key="1">
    <citation type="submission" date="2021-03" db="EMBL/GenBank/DDBJ databases">
        <title>Alkalibacter marinus sp. nov., isolated from tidal flat sediment.</title>
        <authorList>
            <person name="Namirimu T."/>
            <person name="Yang J.-A."/>
            <person name="Yang S.-H."/>
            <person name="Kim Y.-J."/>
            <person name="Kwon K.K."/>
        </authorList>
    </citation>
    <scope>NUCLEOTIDE SEQUENCE</scope>
    <source>
        <strain evidence="2">ES005</strain>
    </source>
</reference>
<dbReference type="CDD" id="cd03309">
    <property type="entry name" value="CmuC_like"/>
    <property type="match status" value="1"/>
</dbReference>
<protein>
    <submittedName>
        <fullName evidence="2">Uroporphyrinogen decarboxylase</fullName>
    </submittedName>
</protein>
<dbReference type="SUPFAM" id="SSF51726">
    <property type="entry name" value="UROD/MetE-like"/>
    <property type="match status" value="1"/>
</dbReference>
<dbReference type="PANTHER" id="PTHR47099:SF1">
    <property type="entry name" value="METHYLCOBAMIDE:COM METHYLTRANSFERASE MTBA"/>
    <property type="match status" value="1"/>
</dbReference>
<dbReference type="Pfam" id="PF01208">
    <property type="entry name" value="URO-D"/>
    <property type="match status" value="1"/>
</dbReference>
<dbReference type="InterPro" id="IPR000257">
    <property type="entry name" value="Uroporphyrinogen_deCOase"/>
</dbReference>
<dbReference type="InterPro" id="IPR038071">
    <property type="entry name" value="UROD/MetE-like_sf"/>
</dbReference>
<dbReference type="GO" id="GO:0004853">
    <property type="term" value="F:uroporphyrinogen decarboxylase activity"/>
    <property type="evidence" value="ECO:0007669"/>
    <property type="project" value="InterPro"/>
</dbReference>
<organism evidence="2 3">
    <name type="scientific">Alkalibacter rhizosphaerae</name>
    <dbReference type="NCBI Taxonomy" id="2815577"/>
    <lineage>
        <taxon>Bacteria</taxon>
        <taxon>Bacillati</taxon>
        <taxon>Bacillota</taxon>
        <taxon>Clostridia</taxon>
        <taxon>Eubacteriales</taxon>
        <taxon>Eubacteriaceae</taxon>
        <taxon>Alkalibacter</taxon>
    </lineage>
</organism>
<name>A0A974XIK1_9FIRM</name>
<accession>A0A974XIK1</accession>
<evidence type="ECO:0000313" key="3">
    <source>
        <dbReference type="Proteomes" id="UP000663499"/>
    </source>
</evidence>
<dbReference type="Gene3D" id="3.20.20.210">
    <property type="match status" value="1"/>
</dbReference>
<dbReference type="Proteomes" id="UP000663499">
    <property type="component" value="Chromosome"/>
</dbReference>
<dbReference type="PANTHER" id="PTHR47099">
    <property type="entry name" value="METHYLCOBAMIDE:COM METHYLTRANSFERASE MTBA"/>
    <property type="match status" value="1"/>
</dbReference>
<gene>
    <name evidence="2" type="ORF">J0B03_02825</name>
</gene>
<dbReference type="GO" id="GO:0006779">
    <property type="term" value="P:porphyrin-containing compound biosynthetic process"/>
    <property type="evidence" value="ECO:0007669"/>
    <property type="project" value="InterPro"/>
</dbReference>